<evidence type="ECO:0000256" key="3">
    <source>
        <dbReference type="ARBA" id="ARBA00023295"/>
    </source>
</evidence>
<accession>A0A191XT05</accession>
<dbReference type="InterPro" id="IPR012334">
    <property type="entry name" value="Pectin_lyas_fold"/>
</dbReference>
<name>A0A191XT05_9NEOP</name>
<keyword evidence="2 5" id="KW-0378">Hydrolase</keyword>
<dbReference type="InterPro" id="IPR006626">
    <property type="entry name" value="PbH1"/>
</dbReference>
<protein>
    <submittedName>
        <fullName evidence="7">Glycoside hydrolase family 28</fullName>
    </submittedName>
</protein>
<organism evidence="7">
    <name type="scientific">Medauroidea extradentata</name>
    <dbReference type="NCBI Taxonomy" id="614211"/>
    <lineage>
        <taxon>Eukaryota</taxon>
        <taxon>Metazoa</taxon>
        <taxon>Ecdysozoa</taxon>
        <taxon>Arthropoda</taxon>
        <taxon>Hexapoda</taxon>
        <taxon>Insecta</taxon>
        <taxon>Pterygota</taxon>
        <taxon>Neoptera</taxon>
        <taxon>Polyneoptera</taxon>
        <taxon>Phasmatodea</taxon>
        <taxon>Verophasmatodea</taxon>
        <taxon>Anareolatae</taxon>
        <taxon>Phasmatidae</taxon>
        <taxon>Clitumninae</taxon>
        <taxon>Medaurini</taxon>
        <taxon>Medauroidea</taxon>
    </lineage>
</organism>
<dbReference type="InterPro" id="IPR011050">
    <property type="entry name" value="Pectin_lyase_fold/virulence"/>
</dbReference>
<evidence type="ECO:0000256" key="5">
    <source>
        <dbReference type="RuleBase" id="RU361169"/>
    </source>
</evidence>
<keyword evidence="6" id="KW-0732">Signal</keyword>
<dbReference type="GO" id="GO:0004650">
    <property type="term" value="F:polygalacturonase activity"/>
    <property type="evidence" value="ECO:0007669"/>
    <property type="project" value="InterPro"/>
</dbReference>
<feature type="active site" evidence="4">
    <location>
        <position position="266"/>
    </location>
</feature>
<dbReference type="InterPro" id="IPR051801">
    <property type="entry name" value="GH28_Enzymes"/>
</dbReference>
<feature type="chain" id="PRO_5008249620" evidence="6">
    <location>
        <begin position="21"/>
        <end position="409"/>
    </location>
</feature>
<proteinExistence type="evidence at transcript level"/>
<dbReference type="SMART" id="SM00710">
    <property type="entry name" value="PbH1"/>
    <property type="match status" value="4"/>
</dbReference>
<evidence type="ECO:0000256" key="2">
    <source>
        <dbReference type="ARBA" id="ARBA00022801"/>
    </source>
</evidence>
<sequence length="409" mass="43170">MLGRWSILCVAVVLLHVSSARDLRTVTEPKIPQTCTVLKATSGDETTTIQNALDKCAKGKAVELSSGTFSSGPLTIPSGVSLLVNSGATLKAIPNPALYDEGKKTCGTLDNYGVGCKPFITIRGATGSGIYGKGTIDGQGGETMTGKSESWWKLAASAKSKNNFQNNPKLIQVNDSSDITLYQITLKNSPFYHVSTSKTYGLTVWGITIDTPATARNTDGVDPMGSQNVTIANCKIATGDDNVAIKAMDAPSAHISVLNNHFGTGHGMSIGSEVTYGASDVTVSGLTLSGTTNGLRIKSNTFRGGLVTGVTYTNVCMINVKHPIFLDMKYGKVTGKLTPTFRNISFNNIKVLTKGDFTFDGLSDSNPVEVTLKDVHINKKSKWIATNAKITGTYEEDATGSSCGNAGNQ</sequence>
<dbReference type="InterPro" id="IPR000743">
    <property type="entry name" value="Glyco_hydro_28"/>
</dbReference>
<evidence type="ECO:0000256" key="6">
    <source>
        <dbReference type="SAM" id="SignalP"/>
    </source>
</evidence>
<evidence type="ECO:0000256" key="4">
    <source>
        <dbReference type="PROSITE-ProRule" id="PRU10052"/>
    </source>
</evidence>
<evidence type="ECO:0000256" key="1">
    <source>
        <dbReference type="ARBA" id="ARBA00008834"/>
    </source>
</evidence>
<dbReference type="PANTHER" id="PTHR31339">
    <property type="entry name" value="PECTIN LYASE-RELATED"/>
    <property type="match status" value="1"/>
</dbReference>
<reference evidence="7" key="1">
    <citation type="journal article" date="2016" name="Sci. Rep.">
        <title>Horizontal Gene Transfer of Pectinases from Bacteria Preceded the Diversification of Stick and Leaf Insects.</title>
        <authorList>
            <person name="Shelomi M."/>
            <person name="Danchin E.G."/>
            <person name="Heckel D."/>
            <person name="Wipfler B."/>
            <person name="Bradler S."/>
            <person name="Zhou X."/>
            <person name="Pauchet Y."/>
        </authorList>
    </citation>
    <scope>NUCLEOTIDE SEQUENCE</scope>
    <source>
        <strain evidence="7">MEX7-1</strain>
        <tissue evidence="7">Midgut</tissue>
    </source>
</reference>
<dbReference type="GO" id="GO:0005975">
    <property type="term" value="P:carbohydrate metabolic process"/>
    <property type="evidence" value="ECO:0007669"/>
    <property type="project" value="InterPro"/>
</dbReference>
<feature type="signal peptide" evidence="6">
    <location>
        <begin position="1"/>
        <end position="20"/>
    </location>
</feature>
<comment type="similarity">
    <text evidence="1 5">Belongs to the glycosyl hydrolase 28 family.</text>
</comment>
<dbReference type="Gene3D" id="2.160.20.10">
    <property type="entry name" value="Single-stranded right-handed beta-helix, Pectin lyase-like"/>
    <property type="match status" value="1"/>
</dbReference>
<evidence type="ECO:0000313" key="7">
    <source>
        <dbReference type="EMBL" id="ANJ43612.1"/>
    </source>
</evidence>
<dbReference type="Pfam" id="PF00295">
    <property type="entry name" value="Glyco_hydro_28"/>
    <property type="match status" value="1"/>
</dbReference>
<dbReference type="AlphaFoldDB" id="A0A191XT05"/>
<dbReference type="SUPFAM" id="SSF51126">
    <property type="entry name" value="Pectin lyase-like"/>
    <property type="match status" value="1"/>
</dbReference>
<dbReference type="PROSITE" id="PS00502">
    <property type="entry name" value="POLYGALACTURONASE"/>
    <property type="match status" value="1"/>
</dbReference>
<dbReference type="PANTHER" id="PTHR31339:SF9">
    <property type="entry name" value="PLASMIN AND FIBRONECTIN-BINDING PROTEIN A"/>
    <property type="match status" value="1"/>
</dbReference>
<keyword evidence="3 5" id="KW-0326">Glycosidase</keyword>
<dbReference type="EMBL" id="KT921939">
    <property type="protein sequence ID" value="ANJ43612.1"/>
    <property type="molecule type" value="mRNA"/>
</dbReference>